<dbReference type="InterPro" id="IPR017972">
    <property type="entry name" value="Cyt_P450_CS"/>
</dbReference>
<dbReference type="CDD" id="cd11041">
    <property type="entry name" value="CYP503A1-like"/>
    <property type="match status" value="1"/>
</dbReference>
<evidence type="ECO:0000256" key="2">
    <source>
        <dbReference type="ARBA" id="ARBA00004167"/>
    </source>
</evidence>
<keyword evidence="4 8" id="KW-0479">Metal-binding</keyword>
<dbReference type="Pfam" id="PF00067">
    <property type="entry name" value="p450"/>
    <property type="match status" value="1"/>
</dbReference>
<dbReference type="GO" id="GO:0005506">
    <property type="term" value="F:iron ion binding"/>
    <property type="evidence" value="ECO:0007669"/>
    <property type="project" value="InterPro"/>
</dbReference>
<evidence type="ECO:0000256" key="3">
    <source>
        <dbReference type="ARBA" id="ARBA00010617"/>
    </source>
</evidence>
<keyword evidence="6 8" id="KW-0408">Iron</keyword>
<evidence type="ECO:0000256" key="4">
    <source>
        <dbReference type="ARBA" id="ARBA00022723"/>
    </source>
</evidence>
<dbReference type="GO" id="GO:0020037">
    <property type="term" value="F:heme binding"/>
    <property type="evidence" value="ECO:0007669"/>
    <property type="project" value="InterPro"/>
</dbReference>
<dbReference type="PROSITE" id="PS00086">
    <property type="entry name" value="CYTOCHROME_P450"/>
    <property type="match status" value="1"/>
</dbReference>
<dbReference type="GO" id="GO:0016020">
    <property type="term" value="C:membrane"/>
    <property type="evidence" value="ECO:0007669"/>
    <property type="project" value="UniProtKB-SubCell"/>
</dbReference>
<keyword evidence="5 9" id="KW-0560">Oxidoreductase</keyword>
<evidence type="ECO:0000256" key="6">
    <source>
        <dbReference type="ARBA" id="ARBA00023004"/>
    </source>
</evidence>
<keyword evidence="10" id="KW-0812">Transmembrane</keyword>
<evidence type="ECO:0000256" key="7">
    <source>
        <dbReference type="ARBA" id="ARBA00023033"/>
    </source>
</evidence>
<feature type="transmembrane region" description="Helical" evidence="10">
    <location>
        <begin position="16"/>
        <end position="35"/>
    </location>
</feature>
<dbReference type="Proteomes" id="UP001174694">
    <property type="component" value="Unassembled WGS sequence"/>
</dbReference>
<dbReference type="InterPro" id="IPR001128">
    <property type="entry name" value="Cyt_P450"/>
</dbReference>
<dbReference type="InterPro" id="IPR036396">
    <property type="entry name" value="Cyt_P450_sf"/>
</dbReference>
<evidence type="ECO:0000256" key="10">
    <source>
        <dbReference type="SAM" id="Phobius"/>
    </source>
</evidence>
<reference evidence="11" key="1">
    <citation type="submission" date="2022-07" db="EMBL/GenBank/DDBJ databases">
        <title>Fungi with potential for degradation of polypropylene.</title>
        <authorList>
            <person name="Gostincar C."/>
        </authorList>
    </citation>
    <scope>NUCLEOTIDE SEQUENCE</scope>
    <source>
        <strain evidence="11">EXF-13308</strain>
    </source>
</reference>
<dbReference type="SUPFAM" id="SSF48264">
    <property type="entry name" value="Cytochrome P450"/>
    <property type="match status" value="1"/>
</dbReference>
<dbReference type="EMBL" id="JANBVO010000074">
    <property type="protein sequence ID" value="KAJ9131025.1"/>
    <property type="molecule type" value="Genomic_DNA"/>
</dbReference>
<feature type="binding site" description="axial binding residue" evidence="8">
    <location>
        <position position="450"/>
    </location>
    <ligand>
        <name>heme</name>
        <dbReference type="ChEBI" id="CHEBI:30413"/>
    </ligand>
    <ligandPart>
        <name>Fe</name>
        <dbReference type="ChEBI" id="CHEBI:18248"/>
    </ligandPart>
</feature>
<evidence type="ECO:0000313" key="12">
    <source>
        <dbReference type="Proteomes" id="UP001174694"/>
    </source>
</evidence>
<dbReference type="Gene3D" id="1.10.630.10">
    <property type="entry name" value="Cytochrome P450"/>
    <property type="match status" value="1"/>
</dbReference>
<dbReference type="InterPro" id="IPR002403">
    <property type="entry name" value="Cyt_P450_E_grp-IV"/>
</dbReference>
<comment type="subcellular location">
    <subcellularLocation>
        <location evidence="2">Membrane</location>
        <topology evidence="2">Single-pass membrane protein</topology>
    </subcellularLocation>
</comment>
<comment type="cofactor">
    <cofactor evidence="1 8">
        <name>heme</name>
        <dbReference type="ChEBI" id="CHEBI:30413"/>
    </cofactor>
</comment>
<keyword evidence="10" id="KW-1133">Transmembrane helix</keyword>
<gene>
    <name evidence="11" type="ORF">NKR23_g11919</name>
</gene>
<sequence length="513" mass="57691">MNSTLNPPRVNIGTPWVFYVTLGAVGSLLFARMLFSSKHKVNLPIVLADEYWSASKRAAMFVTSARKILWKGYREYPDKPWAYNNPETGLTVVIPPKFVDALKSHPALSFKEFIDEDMLSHYTFFGAPPDSVINTIKGGLTPSLPEYVPVLHRLLQDNLFRYFGQHDDWESFKPYTSVLQLVGILGARAWHGEEACRNPEWVRASLAYMQNVFSCIQYLKTYPTFLRGLVFRFSKQRKAILNSFAEAKAMIAESIQKKQEKGGGFLSQPGSMFDLLSTGKHEAMATDADAQTLYQLIFVAVGTITTFGTICQNLLDLADHPEYIEILREEILEAERDEDGYLTKVALTGMKKMDSFMKECARLHGPTMSTFQRVATNNMELPDGTFIPKGTALEAPVCCVHGDDSIHENAEQFDGLRFYRTRLLPGSEHKNQYITPSLSSLNFGYGRHACPGRFLGDCIVKLVLSEVLLNYDIKLPEGRPRAKNVEVGIIVFTDPMSEIMLKSKDSVSATMKI</sequence>
<dbReference type="PRINTS" id="PR00465">
    <property type="entry name" value="EP450IV"/>
</dbReference>
<dbReference type="PANTHER" id="PTHR46206:SF6">
    <property type="entry name" value="CYTOCHROME P450 MONOOXYGENASE AN1598-RELATED"/>
    <property type="match status" value="1"/>
</dbReference>
<dbReference type="PANTHER" id="PTHR46206">
    <property type="entry name" value="CYTOCHROME P450"/>
    <property type="match status" value="1"/>
</dbReference>
<keyword evidence="7 9" id="KW-0503">Monooxygenase</keyword>
<evidence type="ECO:0000256" key="9">
    <source>
        <dbReference type="RuleBase" id="RU000461"/>
    </source>
</evidence>
<dbReference type="GO" id="GO:0016705">
    <property type="term" value="F:oxidoreductase activity, acting on paired donors, with incorporation or reduction of molecular oxygen"/>
    <property type="evidence" value="ECO:0007669"/>
    <property type="project" value="InterPro"/>
</dbReference>
<evidence type="ECO:0000256" key="8">
    <source>
        <dbReference type="PIRSR" id="PIRSR602403-1"/>
    </source>
</evidence>
<comment type="caution">
    <text evidence="11">The sequence shown here is derived from an EMBL/GenBank/DDBJ whole genome shotgun (WGS) entry which is preliminary data.</text>
</comment>
<comment type="similarity">
    <text evidence="3 9">Belongs to the cytochrome P450 family.</text>
</comment>
<keyword evidence="10" id="KW-0472">Membrane</keyword>
<keyword evidence="12" id="KW-1185">Reference proteome</keyword>
<evidence type="ECO:0000256" key="5">
    <source>
        <dbReference type="ARBA" id="ARBA00023002"/>
    </source>
</evidence>
<keyword evidence="8 9" id="KW-0349">Heme</keyword>
<organism evidence="11 12">
    <name type="scientific">Pleurostoma richardsiae</name>
    <dbReference type="NCBI Taxonomy" id="41990"/>
    <lineage>
        <taxon>Eukaryota</taxon>
        <taxon>Fungi</taxon>
        <taxon>Dikarya</taxon>
        <taxon>Ascomycota</taxon>
        <taxon>Pezizomycotina</taxon>
        <taxon>Sordariomycetes</taxon>
        <taxon>Sordariomycetidae</taxon>
        <taxon>Calosphaeriales</taxon>
        <taxon>Pleurostomataceae</taxon>
        <taxon>Pleurostoma</taxon>
    </lineage>
</organism>
<protein>
    <submittedName>
        <fullName evidence="11">Ent-kaurene oxidase</fullName>
    </submittedName>
</protein>
<evidence type="ECO:0000256" key="1">
    <source>
        <dbReference type="ARBA" id="ARBA00001971"/>
    </source>
</evidence>
<name>A0AA38RG42_9PEZI</name>
<accession>A0AA38RG42</accession>
<evidence type="ECO:0000313" key="11">
    <source>
        <dbReference type="EMBL" id="KAJ9131025.1"/>
    </source>
</evidence>
<proteinExistence type="inferred from homology"/>
<dbReference type="GO" id="GO:0004497">
    <property type="term" value="F:monooxygenase activity"/>
    <property type="evidence" value="ECO:0007669"/>
    <property type="project" value="UniProtKB-KW"/>
</dbReference>
<dbReference type="AlphaFoldDB" id="A0AA38RG42"/>